<comment type="similarity">
    <text evidence="1 5">Belongs to the 5-formyltetrahydrofolate cyclo-ligase family.</text>
</comment>
<dbReference type="EC" id="6.3.3.2" evidence="5"/>
<comment type="cofactor">
    <cofactor evidence="5">
        <name>Mg(2+)</name>
        <dbReference type="ChEBI" id="CHEBI:18420"/>
    </cofactor>
</comment>
<gene>
    <name evidence="6" type="ORF">PDESU_01297</name>
</gene>
<evidence type="ECO:0000256" key="5">
    <source>
        <dbReference type="RuleBase" id="RU361279"/>
    </source>
</evidence>
<dbReference type="NCBIfam" id="TIGR02727">
    <property type="entry name" value="MTHFS_bact"/>
    <property type="match status" value="1"/>
</dbReference>
<keyword evidence="5" id="KW-0460">Magnesium</keyword>
<dbReference type="GO" id="GO:0009396">
    <property type="term" value="P:folic acid-containing compound biosynthetic process"/>
    <property type="evidence" value="ECO:0007669"/>
    <property type="project" value="TreeGrafter"/>
</dbReference>
<dbReference type="GO" id="GO:0030272">
    <property type="term" value="F:5-formyltetrahydrofolate cyclo-ligase activity"/>
    <property type="evidence" value="ECO:0007669"/>
    <property type="project" value="UniProtKB-EC"/>
</dbReference>
<dbReference type="Gene3D" id="3.40.50.10420">
    <property type="entry name" value="NagB/RpiA/CoA transferase-like"/>
    <property type="match status" value="1"/>
</dbReference>
<keyword evidence="7" id="KW-1185">Reference proteome</keyword>
<keyword evidence="6" id="KW-0436">Ligase</keyword>
<name>A0A6C2TYQ5_PONDE</name>
<evidence type="ECO:0000256" key="1">
    <source>
        <dbReference type="ARBA" id="ARBA00010638"/>
    </source>
</evidence>
<evidence type="ECO:0000256" key="2">
    <source>
        <dbReference type="ARBA" id="ARBA00022741"/>
    </source>
</evidence>
<keyword evidence="3 4" id="KW-0067">ATP-binding</keyword>
<sequence length="179" mass="19949">MTARRKALDPRWVADASGRIVECILSLEAFRVAESVAFYKAIGGEVILEPLFSECWKLRKRTCIPTFNPDLKIYEMAEITAATHFESGHYGIHEPIGVELVSVEEIDLMVVPGVAFDPKGNRLGRGGGYYDRLLDGFPGISVAVAFDFQVFDEIPHTAHDIPVNFVVTETKIVEVQNEH</sequence>
<dbReference type="PIRSF" id="PIRSF006806">
    <property type="entry name" value="FTHF_cligase"/>
    <property type="match status" value="1"/>
</dbReference>
<keyword evidence="5" id="KW-0479">Metal-binding</keyword>
<dbReference type="InterPro" id="IPR037171">
    <property type="entry name" value="NagB/RpiA_transferase-like"/>
</dbReference>
<dbReference type="PANTHER" id="PTHR23407:SF1">
    <property type="entry name" value="5-FORMYLTETRAHYDROFOLATE CYCLO-LIGASE"/>
    <property type="match status" value="1"/>
</dbReference>
<dbReference type="Proteomes" id="UP000366872">
    <property type="component" value="Unassembled WGS sequence"/>
</dbReference>
<proteinExistence type="inferred from homology"/>
<evidence type="ECO:0000313" key="6">
    <source>
        <dbReference type="EMBL" id="VGO12743.1"/>
    </source>
</evidence>
<comment type="catalytic activity">
    <reaction evidence="5">
        <text>(6S)-5-formyl-5,6,7,8-tetrahydrofolate + ATP = (6R)-5,10-methenyltetrahydrofolate + ADP + phosphate</text>
        <dbReference type="Rhea" id="RHEA:10488"/>
        <dbReference type="ChEBI" id="CHEBI:30616"/>
        <dbReference type="ChEBI" id="CHEBI:43474"/>
        <dbReference type="ChEBI" id="CHEBI:57455"/>
        <dbReference type="ChEBI" id="CHEBI:57457"/>
        <dbReference type="ChEBI" id="CHEBI:456216"/>
        <dbReference type="EC" id="6.3.3.2"/>
    </reaction>
</comment>
<keyword evidence="2 4" id="KW-0547">Nucleotide-binding</keyword>
<reference evidence="6 7" key="1">
    <citation type="submission" date="2019-04" db="EMBL/GenBank/DDBJ databases">
        <authorList>
            <person name="Van Vliet M D."/>
        </authorList>
    </citation>
    <scope>NUCLEOTIDE SEQUENCE [LARGE SCALE GENOMIC DNA]</scope>
    <source>
        <strain evidence="6 7">F1</strain>
    </source>
</reference>
<evidence type="ECO:0000256" key="4">
    <source>
        <dbReference type="PIRSR" id="PIRSR006806-1"/>
    </source>
</evidence>
<dbReference type="GO" id="GO:0046872">
    <property type="term" value="F:metal ion binding"/>
    <property type="evidence" value="ECO:0007669"/>
    <property type="project" value="UniProtKB-KW"/>
</dbReference>
<accession>A0A6C2TYQ5</accession>
<dbReference type="InterPro" id="IPR024185">
    <property type="entry name" value="FTHF_cligase-like_sf"/>
</dbReference>
<feature type="binding site" evidence="4">
    <location>
        <position position="45"/>
    </location>
    <ligand>
        <name>substrate</name>
    </ligand>
</feature>
<feature type="binding site" evidence="4">
    <location>
        <begin position="122"/>
        <end position="130"/>
    </location>
    <ligand>
        <name>ATP</name>
        <dbReference type="ChEBI" id="CHEBI:30616"/>
    </ligand>
</feature>
<dbReference type="EMBL" id="CAAHFG010000001">
    <property type="protein sequence ID" value="VGO12743.1"/>
    <property type="molecule type" value="Genomic_DNA"/>
</dbReference>
<dbReference type="SUPFAM" id="SSF100950">
    <property type="entry name" value="NagB/RpiA/CoA transferase-like"/>
    <property type="match status" value="1"/>
</dbReference>
<dbReference type="Pfam" id="PF01812">
    <property type="entry name" value="5-FTHF_cyc-lig"/>
    <property type="match status" value="1"/>
</dbReference>
<dbReference type="GO" id="GO:0005524">
    <property type="term" value="F:ATP binding"/>
    <property type="evidence" value="ECO:0007669"/>
    <property type="project" value="UniProtKB-KW"/>
</dbReference>
<dbReference type="PANTHER" id="PTHR23407">
    <property type="entry name" value="ATPASE INHIBITOR/5-FORMYLTETRAHYDROFOLATE CYCLO-LIGASE"/>
    <property type="match status" value="1"/>
</dbReference>
<evidence type="ECO:0000313" key="7">
    <source>
        <dbReference type="Proteomes" id="UP000366872"/>
    </source>
</evidence>
<organism evidence="6 7">
    <name type="scientific">Pontiella desulfatans</name>
    <dbReference type="NCBI Taxonomy" id="2750659"/>
    <lineage>
        <taxon>Bacteria</taxon>
        <taxon>Pseudomonadati</taxon>
        <taxon>Kiritimatiellota</taxon>
        <taxon>Kiritimatiellia</taxon>
        <taxon>Kiritimatiellales</taxon>
        <taxon>Pontiellaceae</taxon>
        <taxon>Pontiella</taxon>
    </lineage>
</organism>
<dbReference type="InterPro" id="IPR002698">
    <property type="entry name" value="FTHF_cligase"/>
</dbReference>
<dbReference type="GO" id="GO:0035999">
    <property type="term" value="P:tetrahydrofolate interconversion"/>
    <property type="evidence" value="ECO:0007669"/>
    <property type="project" value="TreeGrafter"/>
</dbReference>
<protein>
    <recommendedName>
        <fullName evidence="5">5-formyltetrahydrofolate cyclo-ligase</fullName>
        <ecNumber evidence="5">6.3.3.2</ecNumber>
    </recommendedName>
</protein>
<evidence type="ECO:0000256" key="3">
    <source>
        <dbReference type="ARBA" id="ARBA00022840"/>
    </source>
</evidence>
<dbReference type="AlphaFoldDB" id="A0A6C2TYQ5"/>